<accession>A0A1R1XF98</accession>
<keyword evidence="2" id="KW-1185">Reference proteome</keyword>
<comment type="caution">
    <text evidence="1">The sequence shown here is derived from an EMBL/GenBank/DDBJ whole genome shotgun (WGS) entry which is preliminary data.</text>
</comment>
<gene>
    <name evidence="1" type="ORF">AYI70_g8587</name>
</gene>
<dbReference type="AlphaFoldDB" id="A0A1R1XF98"/>
<name>A0A1R1XF98_9FUNG</name>
<dbReference type="EMBL" id="LSSN01003549">
    <property type="protein sequence ID" value="OMJ13300.1"/>
    <property type="molecule type" value="Genomic_DNA"/>
</dbReference>
<evidence type="ECO:0000313" key="1">
    <source>
        <dbReference type="EMBL" id="OMJ13300.1"/>
    </source>
</evidence>
<dbReference type="Proteomes" id="UP000187283">
    <property type="component" value="Unassembled WGS sequence"/>
</dbReference>
<reference evidence="1 2" key="1">
    <citation type="submission" date="2017-01" db="EMBL/GenBank/DDBJ databases">
        <authorList>
            <person name="Mah S.A."/>
            <person name="Swanson W.J."/>
            <person name="Moy G.W."/>
            <person name="Vacquier V.D."/>
        </authorList>
    </citation>
    <scope>NUCLEOTIDE SEQUENCE [LARGE SCALE GENOMIC DNA]</scope>
    <source>
        <strain evidence="1 2">GSMNP</strain>
    </source>
</reference>
<organism evidence="1 2">
    <name type="scientific">Smittium culicis</name>
    <dbReference type="NCBI Taxonomy" id="133412"/>
    <lineage>
        <taxon>Eukaryota</taxon>
        <taxon>Fungi</taxon>
        <taxon>Fungi incertae sedis</taxon>
        <taxon>Zoopagomycota</taxon>
        <taxon>Kickxellomycotina</taxon>
        <taxon>Harpellomycetes</taxon>
        <taxon>Harpellales</taxon>
        <taxon>Legeriomycetaceae</taxon>
        <taxon>Smittium</taxon>
    </lineage>
</organism>
<protein>
    <submittedName>
        <fullName evidence="1">Uncharacterized protein</fullName>
    </submittedName>
</protein>
<evidence type="ECO:0000313" key="2">
    <source>
        <dbReference type="Proteomes" id="UP000187283"/>
    </source>
</evidence>
<proteinExistence type="predicted"/>
<sequence>MKVNSTNAQVVKSWAEIAGGIIKPPGIKTKNAKILDKYRPISILETIAVKKQEPKFLGIRVTPHEYGINLGKFSEDIETEPEDLLNQIKYMRCVLKSAP</sequence>